<evidence type="ECO:0000313" key="3">
    <source>
        <dbReference type="Proteomes" id="UP000179270"/>
    </source>
</evidence>
<keyword evidence="1" id="KW-1133">Transmembrane helix</keyword>
<evidence type="ECO:0000256" key="1">
    <source>
        <dbReference type="SAM" id="Phobius"/>
    </source>
</evidence>
<dbReference type="STRING" id="1802055.A3A74_06835"/>
<organism evidence="2 3">
    <name type="scientific">Candidatus Roizmanbacteria bacterium RIFCSPLOWO2_01_FULL_35_13</name>
    <dbReference type="NCBI Taxonomy" id="1802055"/>
    <lineage>
        <taxon>Bacteria</taxon>
        <taxon>Candidatus Roizmaniibacteriota</taxon>
    </lineage>
</organism>
<keyword evidence="1" id="KW-0812">Transmembrane</keyword>
<sequence>MANKKIFIFVLGIFVLLLIIVGLMLAGSPISQQALKYDEIRLRNFSSISYEITNYYEKLKFLPERLESLGNTSNFSIVDPETKRIYDYQKFSPNSYKLCTVFSTDSKSANSQYSYINSSSIKQHKKGYDCVIYNL</sequence>
<protein>
    <recommendedName>
        <fullName evidence="4">Type II secretion system protein GspG C-terminal domain-containing protein</fullName>
    </recommendedName>
</protein>
<dbReference type="Proteomes" id="UP000179270">
    <property type="component" value="Unassembled WGS sequence"/>
</dbReference>
<name>A0A1F7I9G5_9BACT</name>
<gene>
    <name evidence="2" type="ORF">A3A74_06835</name>
</gene>
<evidence type="ECO:0000313" key="2">
    <source>
        <dbReference type="EMBL" id="OGK40006.1"/>
    </source>
</evidence>
<reference evidence="2 3" key="1">
    <citation type="journal article" date="2016" name="Nat. Commun.">
        <title>Thousands of microbial genomes shed light on interconnected biogeochemical processes in an aquifer system.</title>
        <authorList>
            <person name="Anantharaman K."/>
            <person name="Brown C.T."/>
            <person name="Hug L.A."/>
            <person name="Sharon I."/>
            <person name="Castelle C.J."/>
            <person name="Probst A.J."/>
            <person name="Thomas B.C."/>
            <person name="Singh A."/>
            <person name="Wilkins M.J."/>
            <person name="Karaoz U."/>
            <person name="Brodie E.L."/>
            <person name="Williams K.H."/>
            <person name="Hubbard S.S."/>
            <person name="Banfield J.F."/>
        </authorList>
    </citation>
    <scope>NUCLEOTIDE SEQUENCE [LARGE SCALE GENOMIC DNA]</scope>
</reference>
<keyword evidence="1" id="KW-0472">Membrane</keyword>
<feature type="transmembrane region" description="Helical" evidence="1">
    <location>
        <begin position="6"/>
        <end position="26"/>
    </location>
</feature>
<evidence type="ECO:0008006" key="4">
    <source>
        <dbReference type="Google" id="ProtNLM"/>
    </source>
</evidence>
<comment type="caution">
    <text evidence="2">The sequence shown here is derived from an EMBL/GenBank/DDBJ whole genome shotgun (WGS) entry which is preliminary data.</text>
</comment>
<dbReference type="EMBL" id="MGAF01000039">
    <property type="protein sequence ID" value="OGK40006.1"/>
    <property type="molecule type" value="Genomic_DNA"/>
</dbReference>
<dbReference type="AlphaFoldDB" id="A0A1F7I9G5"/>
<accession>A0A1F7I9G5</accession>
<proteinExistence type="predicted"/>